<dbReference type="Proteomes" id="UP000068164">
    <property type="component" value="Unassembled WGS sequence"/>
</dbReference>
<feature type="transmembrane region" description="Helical" evidence="9">
    <location>
        <begin position="237"/>
        <end position="257"/>
    </location>
</feature>
<accession>A0A120FR46</accession>
<dbReference type="OrthoDB" id="9796017at2"/>
<feature type="domain" description="ABC-2 type transporter transmembrane" evidence="10">
    <location>
        <begin position="26"/>
        <end position="226"/>
    </location>
</feature>
<dbReference type="RefSeq" id="WP_062368523.1">
    <property type="nucleotide sequence ID" value="NZ_LNCD01000011.1"/>
</dbReference>
<dbReference type="GO" id="GO:0015774">
    <property type="term" value="P:polysaccharide transport"/>
    <property type="evidence" value="ECO:0007669"/>
    <property type="project" value="UniProtKB-KW"/>
</dbReference>
<evidence type="ECO:0000256" key="2">
    <source>
        <dbReference type="ARBA" id="ARBA00007783"/>
    </source>
</evidence>
<feature type="transmembrane region" description="Helical" evidence="9">
    <location>
        <begin position="120"/>
        <end position="142"/>
    </location>
</feature>
<evidence type="ECO:0000256" key="9">
    <source>
        <dbReference type="SAM" id="Phobius"/>
    </source>
</evidence>
<name>A0A120FR46_9HYPH</name>
<sequence length="267" mass="29868">MASARDGNLAKALVDMGQSIKRRELWLYLGWRDVKSQYNRSIIGPFWLTLSMGVMVLGLGVLYSQILNIDVAVYLPKLAIGLIVWGLINGIVIGACRVFISAGSALRQIRLPVSVFVFQFVWGQLISFGHNFLIYIVVALVFAINPGWVVVLIVPAMMIVVLNGFFVSLILGPLCARFRDVPMIVASAMQIVFFMTPIIWSADSMSHRSFLLTANPFYHLIEIIRDPLLGRTGTLENWMVCIGLTLALGVFSTAFFARYRARIVYWS</sequence>
<keyword evidence="7" id="KW-0762">Sugar transport</keyword>
<reference evidence="11 12" key="1">
    <citation type="submission" date="2015-11" db="EMBL/GenBank/DDBJ databases">
        <title>Draft Genome Sequence of the Strain BR 10423 (Rhizobium sp.) isolated from nodules of Mimosa pudica.</title>
        <authorList>
            <person name="Barauna A.C."/>
            <person name="Zilli J.E."/>
            <person name="Simoes-Araujo J.L."/>
            <person name="Reis V.M."/>
            <person name="James E.K."/>
            <person name="Reis F.B.Jr."/>
            <person name="Rouws L.F."/>
            <person name="Passos S.R."/>
            <person name="Gois S.R."/>
        </authorList>
    </citation>
    <scope>NUCLEOTIDE SEQUENCE [LARGE SCALE GENOMIC DNA]</scope>
    <source>
        <strain evidence="11 12">BR10423</strain>
    </source>
</reference>
<keyword evidence="12" id="KW-1185">Reference proteome</keyword>
<proteinExistence type="inferred from homology"/>
<dbReference type="InterPro" id="IPR013525">
    <property type="entry name" value="ABC2_TM"/>
</dbReference>
<evidence type="ECO:0000256" key="6">
    <source>
        <dbReference type="ARBA" id="ARBA00022989"/>
    </source>
</evidence>
<feature type="transmembrane region" description="Helical" evidence="9">
    <location>
        <begin position="42"/>
        <end position="66"/>
    </location>
</feature>
<evidence type="ECO:0000259" key="10">
    <source>
        <dbReference type="Pfam" id="PF01061"/>
    </source>
</evidence>
<dbReference type="GO" id="GO:0015920">
    <property type="term" value="P:lipopolysaccharide transport"/>
    <property type="evidence" value="ECO:0007669"/>
    <property type="project" value="TreeGrafter"/>
</dbReference>
<evidence type="ECO:0000256" key="3">
    <source>
        <dbReference type="ARBA" id="ARBA00022448"/>
    </source>
</evidence>
<comment type="similarity">
    <text evidence="2">Belongs to the ABC-2 integral membrane protein family.</text>
</comment>
<keyword evidence="5 9" id="KW-0812">Transmembrane</keyword>
<evidence type="ECO:0000256" key="1">
    <source>
        <dbReference type="ARBA" id="ARBA00004651"/>
    </source>
</evidence>
<evidence type="ECO:0000313" key="12">
    <source>
        <dbReference type="Proteomes" id="UP000068164"/>
    </source>
</evidence>
<dbReference type="GO" id="GO:0005886">
    <property type="term" value="C:plasma membrane"/>
    <property type="evidence" value="ECO:0007669"/>
    <property type="project" value="UniProtKB-SubCell"/>
</dbReference>
<feature type="transmembrane region" description="Helical" evidence="9">
    <location>
        <begin position="78"/>
        <end position="100"/>
    </location>
</feature>
<feature type="transmembrane region" description="Helical" evidence="9">
    <location>
        <begin position="148"/>
        <end position="171"/>
    </location>
</feature>
<dbReference type="PANTHER" id="PTHR30413:SF10">
    <property type="entry name" value="CAPSULE POLYSACCHARIDE EXPORT INNER-MEMBRANE PROTEIN CTRC"/>
    <property type="match status" value="1"/>
</dbReference>
<keyword evidence="3" id="KW-0813">Transport</keyword>
<keyword evidence="4" id="KW-1003">Cell membrane</keyword>
<evidence type="ECO:0000313" key="11">
    <source>
        <dbReference type="EMBL" id="KWV59570.1"/>
    </source>
</evidence>
<protein>
    <submittedName>
        <fullName evidence="11">ABC transporter permease</fullName>
    </submittedName>
</protein>
<dbReference type="GO" id="GO:0140359">
    <property type="term" value="F:ABC-type transporter activity"/>
    <property type="evidence" value="ECO:0007669"/>
    <property type="project" value="InterPro"/>
</dbReference>
<evidence type="ECO:0000256" key="5">
    <source>
        <dbReference type="ARBA" id="ARBA00022692"/>
    </source>
</evidence>
<comment type="caution">
    <text evidence="11">The sequence shown here is derived from an EMBL/GenBank/DDBJ whole genome shotgun (WGS) entry which is preliminary data.</text>
</comment>
<dbReference type="Pfam" id="PF01061">
    <property type="entry name" value="ABC2_membrane"/>
    <property type="match status" value="1"/>
</dbReference>
<keyword evidence="8 9" id="KW-0472">Membrane</keyword>
<dbReference type="EMBL" id="LNCD01000011">
    <property type="protein sequence ID" value="KWV59570.1"/>
    <property type="molecule type" value="Genomic_DNA"/>
</dbReference>
<gene>
    <name evidence="11" type="ORF">AS026_28385</name>
</gene>
<keyword evidence="6 9" id="KW-1133">Transmembrane helix</keyword>
<organism evidence="11 12">
    <name type="scientific">Rhizobium altiplani</name>
    <dbReference type="NCBI Taxonomy" id="1864509"/>
    <lineage>
        <taxon>Bacteria</taxon>
        <taxon>Pseudomonadati</taxon>
        <taxon>Pseudomonadota</taxon>
        <taxon>Alphaproteobacteria</taxon>
        <taxon>Hyphomicrobiales</taxon>
        <taxon>Rhizobiaceae</taxon>
        <taxon>Rhizobium/Agrobacterium group</taxon>
        <taxon>Rhizobium</taxon>
    </lineage>
</organism>
<keyword evidence="7" id="KW-0625">Polysaccharide transport</keyword>
<feature type="transmembrane region" description="Helical" evidence="9">
    <location>
        <begin position="183"/>
        <end position="202"/>
    </location>
</feature>
<evidence type="ECO:0000256" key="7">
    <source>
        <dbReference type="ARBA" id="ARBA00023047"/>
    </source>
</evidence>
<dbReference type="PANTHER" id="PTHR30413">
    <property type="entry name" value="INNER MEMBRANE TRANSPORT PERMEASE"/>
    <property type="match status" value="1"/>
</dbReference>
<evidence type="ECO:0000256" key="4">
    <source>
        <dbReference type="ARBA" id="ARBA00022475"/>
    </source>
</evidence>
<dbReference type="AlphaFoldDB" id="A0A120FR46"/>
<evidence type="ECO:0000256" key="8">
    <source>
        <dbReference type="ARBA" id="ARBA00023136"/>
    </source>
</evidence>
<comment type="subcellular location">
    <subcellularLocation>
        <location evidence="1">Cell membrane</location>
        <topology evidence="1">Multi-pass membrane protein</topology>
    </subcellularLocation>
</comment>